<keyword evidence="8 11" id="KW-1133">Transmembrane helix</keyword>
<keyword evidence="10 11" id="KW-0472">Membrane</keyword>
<feature type="transmembrane region" description="Helical" evidence="11">
    <location>
        <begin position="163"/>
        <end position="183"/>
    </location>
</feature>
<keyword evidence="7 14" id="KW-0418">Kinase</keyword>
<evidence type="ECO:0000256" key="4">
    <source>
        <dbReference type="ARBA" id="ARBA00022553"/>
    </source>
</evidence>
<evidence type="ECO:0000256" key="8">
    <source>
        <dbReference type="ARBA" id="ARBA00022989"/>
    </source>
</evidence>
<name>A0A7G8Q3I5_9GAMM</name>
<feature type="domain" description="HAMP" evidence="13">
    <location>
        <begin position="184"/>
        <end position="237"/>
    </location>
</feature>
<evidence type="ECO:0000256" key="9">
    <source>
        <dbReference type="ARBA" id="ARBA00023012"/>
    </source>
</evidence>
<dbReference type="Pfam" id="PF02518">
    <property type="entry name" value="HATPase_c"/>
    <property type="match status" value="1"/>
</dbReference>
<keyword evidence="9" id="KW-0902">Two-component regulatory system</keyword>
<feature type="transmembrane region" description="Helical" evidence="11">
    <location>
        <begin position="12"/>
        <end position="36"/>
    </location>
</feature>
<dbReference type="InterPro" id="IPR004358">
    <property type="entry name" value="Sig_transdc_His_kin-like_C"/>
</dbReference>
<dbReference type="InterPro" id="IPR005467">
    <property type="entry name" value="His_kinase_dom"/>
</dbReference>
<dbReference type="CDD" id="cd00082">
    <property type="entry name" value="HisKA"/>
    <property type="match status" value="1"/>
</dbReference>
<keyword evidence="5" id="KW-0808">Transferase</keyword>
<accession>A0A7G8Q3I5</accession>
<dbReference type="InterPro" id="IPR003594">
    <property type="entry name" value="HATPase_dom"/>
</dbReference>
<dbReference type="GO" id="GO:0000155">
    <property type="term" value="F:phosphorelay sensor kinase activity"/>
    <property type="evidence" value="ECO:0007669"/>
    <property type="project" value="InterPro"/>
</dbReference>
<dbReference type="PANTHER" id="PTHR45436">
    <property type="entry name" value="SENSOR HISTIDINE KINASE YKOH"/>
    <property type="match status" value="1"/>
</dbReference>
<keyword evidence="6 11" id="KW-0812">Transmembrane</keyword>
<dbReference type="RefSeq" id="WP_187056805.1">
    <property type="nucleotide sequence ID" value="NZ_CP060412.1"/>
</dbReference>
<evidence type="ECO:0000313" key="15">
    <source>
        <dbReference type="Proteomes" id="UP000515873"/>
    </source>
</evidence>
<dbReference type="KEGG" id="dtl:H8F01_20255"/>
<dbReference type="PANTHER" id="PTHR45436:SF15">
    <property type="entry name" value="SENSOR HISTIDINE KINASE CUSS"/>
    <property type="match status" value="1"/>
</dbReference>
<evidence type="ECO:0000259" key="13">
    <source>
        <dbReference type="PROSITE" id="PS50885"/>
    </source>
</evidence>
<dbReference type="CDD" id="cd00075">
    <property type="entry name" value="HATPase"/>
    <property type="match status" value="1"/>
</dbReference>
<dbReference type="InterPro" id="IPR036890">
    <property type="entry name" value="HATPase_C_sf"/>
</dbReference>
<comment type="catalytic activity">
    <reaction evidence="1">
        <text>ATP + protein L-histidine = ADP + protein N-phospho-L-histidine.</text>
        <dbReference type="EC" id="2.7.13.3"/>
    </reaction>
</comment>
<gene>
    <name evidence="14" type="ORF">H8F01_20255</name>
</gene>
<evidence type="ECO:0000256" key="2">
    <source>
        <dbReference type="ARBA" id="ARBA00004141"/>
    </source>
</evidence>
<dbReference type="SUPFAM" id="SSF55874">
    <property type="entry name" value="ATPase domain of HSP90 chaperone/DNA topoisomerase II/histidine kinase"/>
    <property type="match status" value="1"/>
</dbReference>
<dbReference type="Gene3D" id="1.10.287.130">
    <property type="match status" value="1"/>
</dbReference>
<dbReference type="SMART" id="SM00388">
    <property type="entry name" value="HisKA"/>
    <property type="match status" value="1"/>
</dbReference>
<dbReference type="Proteomes" id="UP000515873">
    <property type="component" value="Chromosome"/>
</dbReference>
<dbReference type="InterPro" id="IPR036097">
    <property type="entry name" value="HisK_dim/P_sf"/>
</dbReference>
<evidence type="ECO:0000256" key="7">
    <source>
        <dbReference type="ARBA" id="ARBA00022777"/>
    </source>
</evidence>
<sequence length="454" mass="49505">MAKKGRSLATQLVWRVILVQIAIVASAIVTFTYLMYRDDVSYMDDQITSIIADSLHTGDHGQLKLVPTNKFEETAKSFPALWFVVEDEKGQRLVYGDMPDAYRSLVAALPHLQHADIHDRSAPYALTMRTERVRATVGPVLVMAGGAATGSLGAMLLFIAHYILWPILLPLVVVTFVVLPWLVRRAISGVQDVANQSQMIDIDERGMRLEDKAVPLELRPLVQSFNAALERLQEGYDARDRFLASAAHELRMPIAVLDARIETLTTGVTRLRLRGDVARLANLGEQLLDLQRLGKQHSAFIAIDLAALAREVTSDVAPLVVDAGYEIALNAPEKPVMIAGDSLALSRVLTNLIQNAVAHGGGKGLISVDVETSGTLGVRDEGPGIPPEDRSRIFEPFHRLRQSAIGAGLGLHLVREIVTLHGGRIDVTEAAGGGAWFRVRFRQSPLPLVGSGTR</sequence>
<evidence type="ECO:0000313" key="14">
    <source>
        <dbReference type="EMBL" id="QNK01343.1"/>
    </source>
</evidence>
<dbReference type="PRINTS" id="PR00344">
    <property type="entry name" value="BCTRLSENSOR"/>
</dbReference>
<dbReference type="EC" id="2.7.13.3" evidence="3"/>
<dbReference type="InterPro" id="IPR003660">
    <property type="entry name" value="HAMP_dom"/>
</dbReference>
<dbReference type="AlphaFoldDB" id="A0A7G8Q3I5"/>
<dbReference type="PROSITE" id="PS50109">
    <property type="entry name" value="HIS_KIN"/>
    <property type="match status" value="1"/>
</dbReference>
<dbReference type="InterPro" id="IPR050428">
    <property type="entry name" value="TCS_sensor_his_kinase"/>
</dbReference>
<protein>
    <recommendedName>
        <fullName evidence="3">histidine kinase</fullName>
        <ecNumber evidence="3">2.7.13.3</ecNumber>
    </recommendedName>
</protein>
<dbReference type="GO" id="GO:0005886">
    <property type="term" value="C:plasma membrane"/>
    <property type="evidence" value="ECO:0007669"/>
    <property type="project" value="TreeGrafter"/>
</dbReference>
<evidence type="ECO:0000256" key="5">
    <source>
        <dbReference type="ARBA" id="ARBA00022679"/>
    </source>
</evidence>
<evidence type="ECO:0000256" key="6">
    <source>
        <dbReference type="ARBA" id="ARBA00022692"/>
    </source>
</evidence>
<dbReference type="Gene3D" id="3.30.565.10">
    <property type="entry name" value="Histidine kinase-like ATPase, C-terminal domain"/>
    <property type="match status" value="1"/>
</dbReference>
<feature type="transmembrane region" description="Helical" evidence="11">
    <location>
        <begin position="137"/>
        <end position="157"/>
    </location>
</feature>
<keyword evidence="4" id="KW-0597">Phosphoprotein</keyword>
<keyword evidence="15" id="KW-1185">Reference proteome</keyword>
<dbReference type="InterPro" id="IPR003661">
    <property type="entry name" value="HisK_dim/P_dom"/>
</dbReference>
<organism evidence="14 15">
    <name type="scientific">Dyella telluris</name>
    <dbReference type="NCBI Taxonomy" id="2763498"/>
    <lineage>
        <taxon>Bacteria</taxon>
        <taxon>Pseudomonadati</taxon>
        <taxon>Pseudomonadota</taxon>
        <taxon>Gammaproteobacteria</taxon>
        <taxon>Lysobacterales</taxon>
        <taxon>Rhodanobacteraceae</taxon>
        <taxon>Dyella</taxon>
    </lineage>
</organism>
<evidence type="ECO:0000256" key="10">
    <source>
        <dbReference type="ARBA" id="ARBA00023136"/>
    </source>
</evidence>
<evidence type="ECO:0000259" key="12">
    <source>
        <dbReference type="PROSITE" id="PS50109"/>
    </source>
</evidence>
<reference evidence="14 15" key="1">
    <citation type="submission" date="2020-08" db="EMBL/GenBank/DDBJ databases">
        <title>Dyella sp. G9 isolated from forest soil.</title>
        <authorList>
            <person name="Fu J."/>
            <person name="Qiu L."/>
        </authorList>
    </citation>
    <scope>NUCLEOTIDE SEQUENCE [LARGE SCALE GENOMIC DNA]</scope>
    <source>
        <strain evidence="14 15">G9</strain>
    </source>
</reference>
<evidence type="ECO:0000256" key="11">
    <source>
        <dbReference type="SAM" id="Phobius"/>
    </source>
</evidence>
<evidence type="ECO:0000256" key="3">
    <source>
        <dbReference type="ARBA" id="ARBA00012438"/>
    </source>
</evidence>
<feature type="domain" description="Histidine kinase" evidence="12">
    <location>
        <begin position="245"/>
        <end position="445"/>
    </location>
</feature>
<comment type="subcellular location">
    <subcellularLocation>
        <location evidence="2">Membrane</location>
        <topology evidence="2">Multi-pass membrane protein</topology>
    </subcellularLocation>
</comment>
<evidence type="ECO:0000256" key="1">
    <source>
        <dbReference type="ARBA" id="ARBA00000085"/>
    </source>
</evidence>
<dbReference type="SUPFAM" id="SSF47384">
    <property type="entry name" value="Homodimeric domain of signal transducing histidine kinase"/>
    <property type="match status" value="1"/>
</dbReference>
<dbReference type="EMBL" id="CP060412">
    <property type="protein sequence ID" value="QNK01343.1"/>
    <property type="molecule type" value="Genomic_DNA"/>
</dbReference>
<dbReference type="SMART" id="SM00387">
    <property type="entry name" value="HATPase_c"/>
    <property type="match status" value="1"/>
</dbReference>
<dbReference type="PROSITE" id="PS50885">
    <property type="entry name" value="HAMP"/>
    <property type="match status" value="1"/>
</dbReference>
<proteinExistence type="predicted"/>